<keyword evidence="2" id="KW-1185">Reference proteome</keyword>
<gene>
    <name evidence="1" type="ORF">D9M09_16850</name>
</gene>
<name>A0A3G2EAX6_9BURK</name>
<dbReference type="EMBL" id="CP033019">
    <property type="protein sequence ID" value="AYM77277.1"/>
    <property type="molecule type" value="Genomic_DNA"/>
</dbReference>
<evidence type="ECO:0000313" key="2">
    <source>
        <dbReference type="Proteomes" id="UP000279594"/>
    </source>
</evidence>
<dbReference type="AlphaFoldDB" id="A0A3G2EAX6"/>
<reference evidence="1 2" key="1">
    <citation type="submission" date="2018-10" db="EMBL/GenBank/DDBJ databases">
        <title>Effects of UV and annual dynamics of microbial communities in freshwater RAS systems.</title>
        <authorList>
            <person name="Bekkelund A.K."/>
            <person name="Hansen B.R."/>
            <person name="Stokken H."/>
            <person name="Eriksen B.F."/>
            <person name="Kashulin N.A."/>
        </authorList>
    </citation>
    <scope>NUCLEOTIDE SEQUENCE [LARGE SCALE GENOMIC DNA]</scope>
    <source>
        <strain evidence="1 2">BHSEK</strain>
    </source>
</reference>
<accession>A0A3G2EAX6</accession>
<evidence type="ECO:0000313" key="1">
    <source>
        <dbReference type="EMBL" id="AYM77277.1"/>
    </source>
</evidence>
<proteinExistence type="predicted"/>
<protein>
    <submittedName>
        <fullName evidence="1">Uncharacterized protein</fullName>
    </submittedName>
</protein>
<sequence length="113" mass="12356">MFSPCARCRCRCHDHCHCHCLGPACHHACRACHSACHACHRDGRGRRNRDGHDRHAAGGNGAHIGCCTNYLGRNIPLGYRHYTCGSAWTSFSHGRAARANKWDGPHSIAGAAR</sequence>
<dbReference type="Proteomes" id="UP000279594">
    <property type="component" value="Chromosome"/>
</dbReference>
<organism evidence="1 2">
    <name type="scientific">Janthinobacterium agaricidamnosum</name>
    <dbReference type="NCBI Taxonomy" id="55508"/>
    <lineage>
        <taxon>Bacteria</taxon>
        <taxon>Pseudomonadati</taxon>
        <taxon>Pseudomonadota</taxon>
        <taxon>Betaproteobacteria</taxon>
        <taxon>Burkholderiales</taxon>
        <taxon>Oxalobacteraceae</taxon>
        <taxon>Janthinobacterium</taxon>
    </lineage>
</organism>